<protein>
    <recommendedName>
        <fullName evidence="5">DUF3099 domain-containing protein</fullName>
    </recommendedName>
</protein>
<evidence type="ECO:0000256" key="1">
    <source>
        <dbReference type="SAM" id="MobiDB-lite"/>
    </source>
</evidence>
<gene>
    <name evidence="3" type="ORF">GCM10025866_29630</name>
</gene>
<evidence type="ECO:0000313" key="4">
    <source>
        <dbReference type="Proteomes" id="UP001321498"/>
    </source>
</evidence>
<evidence type="ECO:0000313" key="3">
    <source>
        <dbReference type="EMBL" id="BDZ47054.1"/>
    </source>
</evidence>
<dbReference type="EMBL" id="AP027731">
    <property type="protein sequence ID" value="BDZ47054.1"/>
    <property type="molecule type" value="Genomic_DNA"/>
</dbReference>
<feature type="compositionally biased region" description="Polar residues" evidence="1">
    <location>
        <begin position="7"/>
        <end position="17"/>
    </location>
</feature>
<dbReference type="Pfam" id="PF11298">
    <property type="entry name" value="DUF3099"/>
    <property type="match status" value="1"/>
</dbReference>
<name>A0ABM8GFB7_9MICO</name>
<sequence>MSKRTDTQSITSLPQSPDQERRSRVLKYTIAMTIRTLCVVSLLFVQGWWMAVAIVGAIVLPYFAVVIANVHSKPEQAAPVLRPGAIIPLPPTSIGDERTERPQAS</sequence>
<keyword evidence="2" id="KW-0812">Transmembrane</keyword>
<dbReference type="RefSeq" id="WP_286277012.1">
    <property type="nucleotide sequence ID" value="NZ_AP027731.1"/>
</dbReference>
<evidence type="ECO:0008006" key="5">
    <source>
        <dbReference type="Google" id="ProtNLM"/>
    </source>
</evidence>
<accession>A0ABM8GFB7</accession>
<reference evidence="4" key="1">
    <citation type="journal article" date="2019" name="Int. J. Syst. Evol. Microbiol.">
        <title>The Global Catalogue of Microorganisms (GCM) 10K type strain sequencing project: providing services to taxonomists for standard genome sequencing and annotation.</title>
        <authorList>
            <consortium name="The Broad Institute Genomics Platform"/>
            <consortium name="The Broad Institute Genome Sequencing Center for Infectious Disease"/>
            <person name="Wu L."/>
            <person name="Ma J."/>
        </authorList>
    </citation>
    <scope>NUCLEOTIDE SEQUENCE [LARGE SCALE GENOMIC DNA]</scope>
    <source>
        <strain evidence="4">NBRC 108725</strain>
    </source>
</reference>
<proteinExistence type="predicted"/>
<feature type="transmembrane region" description="Helical" evidence="2">
    <location>
        <begin position="50"/>
        <end position="70"/>
    </location>
</feature>
<feature type="transmembrane region" description="Helical" evidence="2">
    <location>
        <begin position="25"/>
        <end position="44"/>
    </location>
</feature>
<dbReference type="InterPro" id="IPR021449">
    <property type="entry name" value="DUF3099"/>
</dbReference>
<feature type="region of interest" description="Disordered" evidence="1">
    <location>
        <begin position="1"/>
        <end position="22"/>
    </location>
</feature>
<evidence type="ECO:0000256" key="2">
    <source>
        <dbReference type="SAM" id="Phobius"/>
    </source>
</evidence>
<dbReference type="Proteomes" id="UP001321498">
    <property type="component" value="Chromosome"/>
</dbReference>
<keyword evidence="4" id="KW-1185">Reference proteome</keyword>
<keyword evidence="2" id="KW-0472">Membrane</keyword>
<organism evidence="3 4">
    <name type="scientific">Naasia aerilata</name>
    <dbReference type="NCBI Taxonomy" id="1162966"/>
    <lineage>
        <taxon>Bacteria</taxon>
        <taxon>Bacillati</taxon>
        <taxon>Actinomycetota</taxon>
        <taxon>Actinomycetes</taxon>
        <taxon>Micrococcales</taxon>
        <taxon>Microbacteriaceae</taxon>
        <taxon>Naasia</taxon>
    </lineage>
</organism>
<keyword evidence="2" id="KW-1133">Transmembrane helix</keyword>